<keyword evidence="3" id="KW-1185">Reference proteome</keyword>
<organism evidence="2 3">
    <name type="scientific">Chlorella ohadii</name>
    <dbReference type="NCBI Taxonomy" id="2649997"/>
    <lineage>
        <taxon>Eukaryota</taxon>
        <taxon>Viridiplantae</taxon>
        <taxon>Chlorophyta</taxon>
        <taxon>core chlorophytes</taxon>
        <taxon>Trebouxiophyceae</taxon>
        <taxon>Chlorellales</taxon>
        <taxon>Chlorellaceae</taxon>
        <taxon>Chlorella clade</taxon>
        <taxon>Chlorella</taxon>
    </lineage>
</organism>
<dbReference type="Proteomes" id="UP001205105">
    <property type="component" value="Unassembled WGS sequence"/>
</dbReference>
<gene>
    <name evidence="2" type="ORF">COHA_002432</name>
</gene>
<dbReference type="AlphaFoldDB" id="A0AAD5DT62"/>
<accession>A0AAD5DT62</accession>
<name>A0AAD5DT62_9CHLO</name>
<reference evidence="2" key="1">
    <citation type="submission" date="2020-11" db="EMBL/GenBank/DDBJ databases">
        <title>Chlorella ohadii genome sequencing and assembly.</title>
        <authorList>
            <person name="Murik O."/>
            <person name="Treves H."/>
            <person name="Kedem I."/>
            <person name="Shotland Y."/>
            <person name="Kaplan A."/>
        </authorList>
    </citation>
    <scope>NUCLEOTIDE SEQUENCE</scope>
    <source>
        <strain evidence="2">1</strain>
    </source>
</reference>
<feature type="compositionally biased region" description="Polar residues" evidence="1">
    <location>
        <begin position="1"/>
        <end position="17"/>
    </location>
</feature>
<feature type="region of interest" description="Disordered" evidence="1">
    <location>
        <begin position="1"/>
        <end position="38"/>
    </location>
</feature>
<dbReference type="PANTHER" id="PTHR36006:SF2">
    <property type="entry name" value="OS06G0704200 PROTEIN"/>
    <property type="match status" value="1"/>
</dbReference>
<comment type="caution">
    <text evidence="2">The sequence shown here is derived from an EMBL/GenBank/DDBJ whole genome shotgun (WGS) entry which is preliminary data.</text>
</comment>
<protein>
    <submittedName>
        <fullName evidence="2">Uncharacterized protein</fullName>
    </submittedName>
</protein>
<evidence type="ECO:0000313" key="3">
    <source>
        <dbReference type="Proteomes" id="UP001205105"/>
    </source>
</evidence>
<evidence type="ECO:0000256" key="1">
    <source>
        <dbReference type="SAM" id="MobiDB-lite"/>
    </source>
</evidence>
<dbReference type="EMBL" id="JADXDR010000035">
    <property type="protein sequence ID" value="KAI7843887.1"/>
    <property type="molecule type" value="Genomic_DNA"/>
</dbReference>
<proteinExistence type="predicted"/>
<evidence type="ECO:0000313" key="2">
    <source>
        <dbReference type="EMBL" id="KAI7843887.1"/>
    </source>
</evidence>
<sequence length="206" mass="21237">MRVIAASSSRAPVQSGQPRGPARRQTSRSSSTSAHDRRACSCAAWSGRGGSNGGAAATPLTAVLLSAVQMLAALQLALPLPSLAAGGDFTIRSDPPAGEAADEEQYFETVPQGLDSKDSSTAPRLGALIEGPKGKQVQQCTRKCVPTCIRGGQGAPGLGPMSVRKEIVVFKEGYRSRSYCLSECTQVCALSINNSSASGEAESGPR</sequence>
<dbReference type="PANTHER" id="PTHR36006">
    <property type="entry name" value="BNAC02G25390D PROTEIN"/>
    <property type="match status" value="1"/>
</dbReference>